<reference evidence="1" key="1">
    <citation type="submission" date="2020-04" db="EMBL/GenBank/DDBJ databases">
        <authorList>
            <person name="Alioto T."/>
            <person name="Alioto T."/>
            <person name="Gomez Garrido J."/>
        </authorList>
    </citation>
    <scope>NUCLEOTIDE SEQUENCE</scope>
    <source>
        <strain evidence="1">A484AB</strain>
    </source>
</reference>
<dbReference type="OrthoDB" id="7484295at2759"/>
<dbReference type="EMBL" id="CACRXK020016206">
    <property type="protein sequence ID" value="CAB4029491.1"/>
    <property type="molecule type" value="Genomic_DNA"/>
</dbReference>
<gene>
    <name evidence="1" type="ORF">PACLA_8A028306</name>
</gene>
<dbReference type="InterPro" id="IPR004244">
    <property type="entry name" value="Transposase_22"/>
</dbReference>
<comment type="caution">
    <text evidence="1">The sequence shown here is derived from an EMBL/GenBank/DDBJ whole genome shotgun (WGS) entry which is preliminary data.</text>
</comment>
<name>A0A7D9L8D5_PARCT</name>
<dbReference type="Proteomes" id="UP001152795">
    <property type="component" value="Unassembled WGS sequence"/>
</dbReference>
<dbReference type="PANTHER" id="PTHR11505">
    <property type="entry name" value="L1 TRANSPOSABLE ELEMENT-RELATED"/>
    <property type="match status" value="1"/>
</dbReference>
<accession>A0A7D9L8D5</accession>
<proteinExistence type="predicted"/>
<feature type="non-terminal residue" evidence="1">
    <location>
        <position position="219"/>
    </location>
</feature>
<organism evidence="1 2">
    <name type="scientific">Paramuricea clavata</name>
    <name type="common">Red gorgonian</name>
    <name type="synonym">Violescent sea-whip</name>
    <dbReference type="NCBI Taxonomy" id="317549"/>
    <lineage>
        <taxon>Eukaryota</taxon>
        <taxon>Metazoa</taxon>
        <taxon>Cnidaria</taxon>
        <taxon>Anthozoa</taxon>
        <taxon>Octocorallia</taxon>
        <taxon>Malacalcyonacea</taxon>
        <taxon>Plexauridae</taxon>
        <taxon>Paramuricea</taxon>
    </lineage>
</organism>
<evidence type="ECO:0000313" key="1">
    <source>
        <dbReference type="EMBL" id="CAB4029491.1"/>
    </source>
</evidence>
<protein>
    <submittedName>
        <fullName evidence="1">Uncharacterized protein</fullName>
    </submittedName>
</protein>
<sequence length="219" mass="24961">MSKSKQVSSEDSGNTLAEILKELKGFRKESSIMAAEVKEIKSAVNDLRASVEYTQAEVDSIKVDICNTKTELAEVKVTNSSLTSDVELLKYIVLALERYSRSYNVRIGGIMEAHGENCMDHVVNILTKLKYFEDFCRNQIEIAHRTGRKISNRPRDIILKFFSRPLKNEVLRLAKRNKSILNGIYFLDDLTKEDFDLKQRARPMMAAAYKKGSKVAFRA</sequence>
<evidence type="ECO:0000313" key="2">
    <source>
        <dbReference type="Proteomes" id="UP001152795"/>
    </source>
</evidence>
<dbReference type="AlphaFoldDB" id="A0A7D9L8D5"/>
<keyword evidence="2" id="KW-1185">Reference proteome</keyword>
<dbReference type="Gene3D" id="3.30.70.1820">
    <property type="entry name" value="L1 transposable element, RRM domain"/>
    <property type="match status" value="1"/>
</dbReference>